<evidence type="ECO:0000256" key="1">
    <source>
        <dbReference type="SAM" id="Coils"/>
    </source>
</evidence>
<reference evidence="2 3" key="2">
    <citation type="journal article" date="1995" name="Appl. Microbiol. Biotechnol.">
        <title>Purification and properties of an alkaline protease from alkalophilic Bacillus sp. KSM-K16.</title>
        <authorList>
            <person name="Kobayashi T."/>
            <person name="Hakamada Y."/>
            <person name="Adachi S."/>
            <person name="Hitomi J."/>
            <person name="Yoshimatsu T."/>
            <person name="Koike K."/>
            <person name="Kawai S."/>
            <person name="Ito S."/>
        </authorList>
    </citation>
    <scope>NUCLEOTIDE SEQUENCE [LARGE SCALE GENOMIC DNA]</scope>
    <source>
        <strain evidence="2 3">KSM-K16</strain>
    </source>
</reference>
<accession>Q5WFJ8</accession>
<dbReference type="Proteomes" id="UP000001168">
    <property type="component" value="Chromosome"/>
</dbReference>
<reference evidence="3" key="4">
    <citation type="submission" date="2003-10" db="EMBL/GenBank/DDBJ databases">
        <title>The complete genome sequence of the alkaliphilic Bacillus clausii KSM-K16.</title>
        <authorList>
            <person name="Takaki Y."/>
            <person name="Kageyama Y."/>
            <person name="Shimamura S."/>
            <person name="Suzuki H."/>
            <person name="Nishi S."/>
            <person name="Hatada Y."/>
            <person name="Kawai S."/>
            <person name="Ito S."/>
            <person name="Horikoshi K."/>
        </authorList>
    </citation>
    <scope>NUCLEOTIDE SEQUENCE [LARGE SCALE GENOMIC DNA]</scope>
    <source>
        <strain evidence="3">KSM-K16</strain>
    </source>
</reference>
<reference evidence="2 3" key="5">
    <citation type="journal article" date="2007" name="Extremophiles">
        <title>Intragenomic diversity of the V1 regions of 16S rRNA genes in high-alkaline protease-producing Bacillus clausii spp.</title>
        <authorList>
            <person name="Kageyama Y."/>
            <person name="Takaki Y."/>
            <person name="Shimamura S."/>
            <person name="Nishi S."/>
            <person name="Nogi Y."/>
            <person name="Uchimura K."/>
            <person name="Kobayashi T."/>
            <person name="Hitomi J."/>
            <person name="Ozaki K."/>
            <person name="Kawai S."/>
            <person name="Ito S."/>
            <person name="Horikoshi K."/>
        </authorList>
    </citation>
    <scope>NUCLEOTIDE SEQUENCE [LARGE SCALE GENOMIC DNA]</scope>
    <source>
        <strain evidence="2 3">KSM-K16</strain>
    </source>
</reference>
<name>Q5WFJ8_SHOC1</name>
<feature type="coiled-coil region" evidence="1">
    <location>
        <begin position="13"/>
        <end position="47"/>
    </location>
</feature>
<proteinExistence type="predicted"/>
<gene>
    <name evidence="2" type="ordered locus">ABC2327</name>
</gene>
<keyword evidence="1" id="KW-0175">Coiled coil</keyword>
<dbReference type="KEGG" id="bcl:ABC2327"/>
<reference evidence="2 3" key="1">
    <citation type="journal article" date="1994" name="J. Ferment. Bioeng.">
        <title>Molecular cloning and nucleotide sequence of the gene for an alkaline protease from the alkalophilic Bacillus sp. KSM-K16.</title>
        <authorList>
            <person name="Hakamada Y."/>
            <person name="Kobayashi T."/>
            <person name="Hitomi J."/>
            <person name="Kawai S."/>
            <person name="Ito S."/>
        </authorList>
    </citation>
    <scope>NUCLEOTIDE SEQUENCE [LARGE SCALE GENOMIC DNA]</scope>
    <source>
        <strain evidence="2 3">KSM-K16</strain>
    </source>
</reference>
<sequence>MLNGNTRKEVACVEEANEKKAELEARLASCEKTIAHLVDENAKANAKIDALFGVIRSISSMTDRHFVEDATAILEANGDLYRADAYGLSLEEYKKQFGK</sequence>
<organism evidence="2 3">
    <name type="scientific">Shouchella clausii (strain KSM-K16)</name>
    <name type="common">Alkalihalobacillus clausii</name>
    <dbReference type="NCBI Taxonomy" id="66692"/>
    <lineage>
        <taxon>Bacteria</taxon>
        <taxon>Bacillati</taxon>
        <taxon>Bacillota</taxon>
        <taxon>Bacilli</taxon>
        <taxon>Bacillales</taxon>
        <taxon>Bacillaceae</taxon>
        <taxon>Shouchella</taxon>
    </lineage>
</organism>
<reference evidence="2 3" key="3">
    <citation type="journal article" date="1997" name="Protein Eng.">
        <title>High-resolution crystal structure of M-protease: phylogeny aided analysis of the high-alkaline adaptation mechanism.</title>
        <authorList>
            <person name="Shirai T."/>
            <person name="Suzuki A."/>
            <person name="Yamane T."/>
            <person name="Ashida T."/>
            <person name="Kobayashi T."/>
            <person name="Ito S."/>
        </authorList>
    </citation>
    <scope>NUCLEOTIDE SEQUENCE [LARGE SCALE GENOMIC DNA]</scope>
    <source>
        <strain evidence="2 3">KSM-K16</strain>
    </source>
</reference>
<dbReference type="AlphaFoldDB" id="Q5WFJ8"/>
<evidence type="ECO:0000313" key="2">
    <source>
        <dbReference type="EMBL" id="BAD64862.1"/>
    </source>
</evidence>
<dbReference type="EMBL" id="AP006627">
    <property type="protein sequence ID" value="BAD64862.1"/>
    <property type="molecule type" value="Genomic_DNA"/>
</dbReference>
<dbReference type="STRING" id="66692.ABC2327"/>
<keyword evidence="3" id="KW-1185">Reference proteome</keyword>
<dbReference type="HOGENOM" id="CLU_2314570_0_0_9"/>
<evidence type="ECO:0000313" key="3">
    <source>
        <dbReference type="Proteomes" id="UP000001168"/>
    </source>
</evidence>
<protein>
    <submittedName>
        <fullName evidence="2">Uncharacterized protein</fullName>
    </submittedName>
</protein>